<feature type="transmembrane region" description="Helical" evidence="1">
    <location>
        <begin position="270"/>
        <end position="288"/>
    </location>
</feature>
<dbReference type="GO" id="GO:0005363">
    <property type="term" value="F:maltose transmembrane transporter activity"/>
    <property type="evidence" value="ECO:0007669"/>
    <property type="project" value="TreeGrafter"/>
</dbReference>
<dbReference type="PANTHER" id="PTHR34809:SF1">
    <property type="entry name" value="MALTOSE EXCESS PROTEIN 1, CHLOROPLASTIC-RELATED"/>
    <property type="match status" value="1"/>
</dbReference>
<dbReference type="PANTHER" id="PTHR34809">
    <property type="entry name" value="MALTOSE EXCESS PROTEIN 1, CHLOROPLASTIC-RELATED"/>
    <property type="match status" value="1"/>
</dbReference>
<dbReference type="EMBL" id="CACTIH010001849">
    <property type="protein sequence ID" value="CAA2965780.1"/>
    <property type="molecule type" value="Genomic_DNA"/>
</dbReference>
<dbReference type="Gramene" id="OE9A001383T1">
    <property type="protein sequence ID" value="OE9A001383C1"/>
    <property type="gene ID" value="OE9A001383"/>
</dbReference>
<feature type="transmembrane region" description="Helical" evidence="1">
    <location>
        <begin position="184"/>
        <end position="204"/>
    </location>
</feature>
<feature type="transmembrane region" description="Helical" evidence="1">
    <location>
        <begin position="331"/>
        <end position="349"/>
    </location>
</feature>
<dbReference type="InterPro" id="IPR034628">
    <property type="entry name" value="MEX1/MEX1-like"/>
</dbReference>
<feature type="transmembrane region" description="Helical" evidence="1">
    <location>
        <begin position="361"/>
        <end position="384"/>
    </location>
</feature>
<dbReference type="AlphaFoldDB" id="A0A8S0QJZ2"/>
<evidence type="ECO:0000256" key="1">
    <source>
        <dbReference type="SAM" id="Phobius"/>
    </source>
</evidence>
<sequence length="429" mass="48249">MLISFCIIPHMRRGWIQNCYFPTYSMSSVMFLGKVPLWTYRPSSCSNPCPSKLFFCPRPYLKQTVDFKTNLKEPLFLGQSVCQYRLKPVAAFSSEETHPTSQEIGTLKRGNNFEKWDSMTAKFAGAANLPFLLLQLPQIILNARNLLAGNKSALLAVPWLGMLTGLLGNLSLLSYFIKKRETEAVLVQTLGVVSMYVVILQLAIAEAMPLPHFIVTSVVVASGLILNCLKYFYLLKLEIWTFWEDFITIGGFSALPQVMWSTFVPYIPNTMFPGMISFVTAVTYVLMARMGKLSDEATNFLGLVSGWTATLLFMWMPVAQMWTNFLNSDNIRGLSAVSMLLAMIGNGLMIPRALFIRDLMWFTGSSWACVFYGWGNLMCLYCFNCISREFFLAATLGFIVSIGITMWRDTQAHGHSSPVTSLKELVFSP</sequence>
<feature type="transmembrane region" description="Helical" evidence="1">
    <location>
        <begin position="300"/>
        <end position="319"/>
    </location>
</feature>
<proteinExistence type="predicted"/>
<gene>
    <name evidence="2" type="ORF">OLEA9_A001383</name>
</gene>
<name>A0A8S0QJZ2_OLEEU</name>
<dbReference type="Proteomes" id="UP000594638">
    <property type="component" value="Unassembled WGS sequence"/>
</dbReference>
<keyword evidence="1" id="KW-0472">Membrane</keyword>
<feature type="transmembrane region" description="Helical" evidence="1">
    <location>
        <begin position="210"/>
        <end position="234"/>
    </location>
</feature>
<feature type="transmembrane region" description="Helical" evidence="1">
    <location>
        <begin position="390"/>
        <end position="407"/>
    </location>
</feature>
<dbReference type="OrthoDB" id="8048523at2759"/>
<keyword evidence="1" id="KW-0812">Transmembrane</keyword>
<protein>
    <submittedName>
        <fullName evidence="2">Maltose excess 1-like, chloroplastic</fullName>
    </submittedName>
</protein>
<keyword evidence="3" id="KW-1185">Reference proteome</keyword>
<dbReference type="GO" id="GO:0009941">
    <property type="term" value="C:chloroplast envelope"/>
    <property type="evidence" value="ECO:0007669"/>
    <property type="project" value="TreeGrafter"/>
</dbReference>
<keyword evidence="1" id="KW-1133">Transmembrane helix</keyword>
<accession>A0A8S0QJZ2</accession>
<evidence type="ECO:0000313" key="2">
    <source>
        <dbReference type="EMBL" id="CAA2965780.1"/>
    </source>
</evidence>
<reference evidence="2 3" key="1">
    <citation type="submission" date="2019-12" db="EMBL/GenBank/DDBJ databases">
        <authorList>
            <person name="Alioto T."/>
            <person name="Alioto T."/>
            <person name="Gomez Garrido J."/>
        </authorList>
    </citation>
    <scope>NUCLEOTIDE SEQUENCE [LARGE SCALE GENOMIC DNA]</scope>
</reference>
<evidence type="ECO:0000313" key="3">
    <source>
        <dbReference type="Proteomes" id="UP000594638"/>
    </source>
</evidence>
<feature type="transmembrane region" description="Helical" evidence="1">
    <location>
        <begin position="153"/>
        <end position="177"/>
    </location>
</feature>
<organism evidence="2 3">
    <name type="scientific">Olea europaea subsp. europaea</name>
    <dbReference type="NCBI Taxonomy" id="158383"/>
    <lineage>
        <taxon>Eukaryota</taxon>
        <taxon>Viridiplantae</taxon>
        <taxon>Streptophyta</taxon>
        <taxon>Embryophyta</taxon>
        <taxon>Tracheophyta</taxon>
        <taxon>Spermatophyta</taxon>
        <taxon>Magnoliopsida</taxon>
        <taxon>eudicotyledons</taxon>
        <taxon>Gunneridae</taxon>
        <taxon>Pentapetalae</taxon>
        <taxon>asterids</taxon>
        <taxon>lamiids</taxon>
        <taxon>Lamiales</taxon>
        <taxon>Oleaceae</taxon>
        <taxon>Oleeae</taxon>
        <taxon>Olea</taxon>
    </lineage>
</organism>
<comment type="caution">
    <text evidence="2">The sequence shown here is derived from an EMBL/GenBank/DDBJ whole genome shotgun (WGS) entry which is preliminary data.</text>
</comment>